<evidence type="ECO:0000256" key="2">
    <source>
        <dbReference type="PROSITE-ProRule" id="PRU01091"/>
    </source>
</evidence>
<feature type="DNA-binding region" description="OmpR/PhoB-type" evidence="2">
    <location>
        <begin position="338"/>
        <end position="430"/>
    </location>
</feature>
<dbReference type="GO" id="GO:0000160">
    <property type="term" value="P:phosphorelay signal transduction system"/>
    <property type="evidence" value="ECO:0007669"/>
    <property type="project" value="InterPro"/>
</dbReference>
<dbReference type="Gene3D" id="1.10.10.10">
    <property type="entry name" value="Winged helix-like DNA-binding domain superfamily/Winged helix DNA-binding domain"/>
    <property type="match status" value="1"/>
</dbReference>
<dbReference type="InterPro" id="IPR039793">
    <property type="entry name" value="UROS/Hem4"/>
</dbReference>
<dbReference type="EC" id="4.2.1.75" evidence="5"/>
<dbReference type="SUPFAM" id="SSF46894">
    <property type="entry name" value="C-terminal effector domain of the bipartite response regulators"/>
    <property type="match status" value="1"/>
</dbReference>
<dbReference type="InterPro" id="IPR036108">
    <property type="entry name" value="4pyrrol_syn_uPrphyn_synt_sf"/>
</dbReference>
<gene>
    <name evidence="5" type="ORF">IW245_007680</name>
</gene>
<dbReference type="InterPro" id="IPR001867">
    <property type="entry name" value="OmpR/PhoB-type_DNA-bd"/>
</dbReference>
<sequence length="431" mass="43523">MTAPLEGFTVAVTADRRRGELAALLERRGARVISAPAITILPLADDTALHAATADCVDNPPDLVVCTTGIGFRGWLEAAEGWGLPLLPVLGKARLIARGPKARGAIRAAGLVDWWHAESECCEEVQDHLLAQGIAGLRIAVQLHGEPQEAFVAALRAAGAEVVIIPVYRWELPDDTAPVRRLVDLVLAGQVDAVTFTSAPAVAALLQVAGSDAPGVLAAFGGRAGSGGCDGSGTPSGADGLGTAAGADGLGTPSGSGGSGGSDGAGDVGAPGAVAAGPGHGHVPGDPGVHGWPAVLAACVGPVTAGLLHAAGAPTLLPDRARLGSLVRAVTDELPRRARRLTVGGGTLELRGHAVLLDGHPHPLAPAPMSVLRVLAAHPGRVVSRTELLAALPRGMDGHAVEMAVARLRGGLGSARYVQTVIKRGYRLRVE</sequence>
<dbReference type="EMBL" id="JADOUF010000001">
    <property type="protein sequence ID" value="MBG6141486.1"/>
    <property type="molecule type" value="Genomic_DNA"/>
</dbReference>
<dbReference type="InterPro" id="IPR003754">
    <property type="entry name" value="4pyrrol_synth_uPrphyn_synth"/>
</dbReference>
<dbReference type="Proteomes" id="UP000622552">
    <property type="component" value="Unassembled WGS sequence"/>
</dbReference>
<dbReference type="InterPro" id="IPR036388">
    <property type="entry name" value="WH-like_DNA-bd_sf"/>
</dbReference>
<feature type="domain" description="OmpR/PhoB-type" evidence="4">
    <location>
        <begin position="338"/>
        <end position="430"/>
    </location>
</feature>
<organism evidence="5 6">
    <name type="scientific">Longispora fulva</name>
    <dbReference type="NCBI Taxonomy" id="619741"/>
    <lineage>
        <taxon>Bacteria</taxon>
        <taxon>Bacillati</taxon>
        <taxon>Actinomycetota</taxon>
        <taxon>Actinomycetes</taxon>
        <taxon>Micromonosporales</taxon>
        <taxon>Micromonosporaceae</taxon>
        <taxon>Longispora</taxon>
    </lineage>
</organism>
<evidence type="ECO:0000256" key="3">
    <source>
        <dbReference type="SAM" id="MobiDB-lite"/>
    </source>
</evidence>
<proteinExistence type="predicted"/>
<reference evidence="5" key="1">
    <citation type="submission" date="2020-11" db="EMBL/GenBank/DDBJ databases">
        <title>Sequencing the genomes of 1000 actinobacteria strains.</title>
        <authorList>
            <person name="Klenk H.-P."/>
        </authorList>
    </citation>
    <scope>NUCLEOTIDE SEQUENCE</scope>
    <source>
        <strain evidence="5">DSM 45356</strain>
    </source>
</reference>
<keyword evidence="6" id="KW-1185">Reference proteome</keyword>
<accession>A0A8J7KPM6</accession>
<dbReference type="PANTHER" id="PTHR40082:SF1">
    <property type="entry name" value="BLR5956 PROTEIN"/>
    <property type="match status" value="1"/>
</dbReference>
<protein>
    <submittedName>
        <fullName evidence="5">Uroporphyrinogen-III synthase</fullName>
        <ecNumber evidence="5">4.2.1.75</ecNumber>
    </submittedName>
</protein>
<dbReference type="AlphaFoldDB" id="A0A8J7KPM6"/>
<name>A0A8J7KPM6_9ACTN</name>
<dbReference type="CDD" id="cd06578">
    <property type="entry name" value="HemD"/>
    <property type="match status" value="1"/>
</dbReference>
<dbReference type="RefSeq" id="WP_233472974.1">
    <property type="nucleotide sequence ID" value="NZ_BONS01000013.1"/>
</dbReference>
<feature type="compositionally biased region" description="Low complexity" evidence="3">
    <location>
        <begin position="232"/>
        <end position="247"/>
    </location>
</feature>
<dbReference type="GO" id="GO:0003677">
    <property type="term" value="F:DNA binding"/>
    <property type="evidence" value="ECO:0007669"/>
    <property type="project" value="UniProtKB-UniRule"/>
</dbReference>
<evidence type="ECO:0000313" key="6">
    <source>
        <dbReference type="Proteomes" id="UP000622552"/>
    </source>
</evidence>
<dbReference type="CDD" id="cd00383">
    <property type="entry name" value="trans_reg_C"/>
    <property type="match status" value="1"/>
</dbReference>
<dbReference type="NCBIfam" id="NF005568">
    <property type="entry name" value="PRK07239.1"/>
    <property type="match status" value="1"/>
</dbReference>
<evidence type="ECO:0000256" key="1">
    <source>
        <dbReference type="ARBA" id="ARBA00023125"/>
    </source>
</evidence>
<dbReference type="PROSITE" id="PS51755">
    <property type="entry name" value="OMPR_PHOB"/>
    <property type="match status" value="1"/>
</dbReference>
<dbReference type="Pfam" id="PF02602">
    <property type="entry name" value="HEM4"/>
    <property type="match status" value="1"/>
</dbReference>
<keyword evidence="5" id="KW-0456">Lyase</keyword>
<dbReference type="GO" id="GO:0004852">
    <property type="term" value="F:uroporphyrinogen-III synthase activity"/>
    <property type="evidence" value="ECO:0007669"/>
    <property type="project" value="UniProtKB-EC"/>
</dbReference>
<comment type="caution">
    <text evidence="5">The sequence shown here is derived from an EMBL/GenBank/DDBJ whole genome shotgun (WGS) entry which is preliminary data.</text>
</comment>
<dbReference type="Pfam" id="PF00486">
    <property type="entry name" value="Trans_reg_C"/>
    <property type="match status" value="1"/>
</dbReference>
<dbReference type="GO" id="GO:0006780">
    <property type="term" value="P:uroporphyrinogen III biosynthetic process"/>
    <property type="evidence" value="ECO:0007669"/>
    <property type="project" value="InterPro"/>
</dbReference>
<dbReference type="InterPro" id="IPR016032">
    <property type="entry name" value="Sig_transdc_resp-reg_C-effctor"/>
</dbReference>
<feature type="compositionally biased region" description="Gly residues" evidence="3">
    <location>
        <begin position="248"/>
        <end position="269"/>
    </location>
</feature>
<dbReference type="SMART" id="SM00862">
    <property type="entry name" value="Trans_reg_C"/>
    <property type="match status" value="1"/>
</dbReference>
<dbReference type="GO" id="GO:0006355">
    <property type="term" value="P:regulation of DNA-templated transcription"/>
    <property type="evidence" value="ECO:0007669"/>
    <property type="project" value="InterPro"/>
</dbReference>
<feature type="region of interest" description="Disordered" evidence="3">
    <location>
        <begin position="231"/>
        <end position="286"/>
    </location>
</feature>
<dbReference type="PANTHER" id="PTHR40082">
    <property type="entry name" value="BLR5956 PROTEIN"/>
    <property type="match status" value="1"/>
</dbReference>
<dbReference type="Gene3D" id="3.40.50.10090">
    <property type="match status" value="2"/>
</dbReference>
<keyword evidence="1 2" id="KW-0238">DNA-binding</keyword>
<dbReference type="SUPFAM" id="SSF69618">
    <property type="entry name" value="HemD-like"/>
    <property type="match status" value="2"/>
</dbReference>
<evidence type="ECO:0000259" key="4">
    <source>
        <dbReference type="PROSITE" id="PS51755"/>
    </source>
</evidence>
<evidence type="ECO:0000313" key="5">
    <source>
        <dbReference type="EMBL" id="MBG6141486.1"/>
    </source>
</evidence>